<proteinExistence type="predicted"/>
<dbReference type="PaxDb" id="212042-APH_0959"/>
<evidence type="ECO:0000313" key="2">
    <source>
        <dbReference type="Proteomes" id="UP000001943"/>
    </source>
</evidence>
<dbReference type="AlphaFoldDB" id="Q2GJC4"/>
<protein>
    <submittedName>
        <fullName evidence="1">Uncharacterized protein</fullName>
    </submittedName>
</protein>
<sequence length="31" mass="3368">MLRIDSSAYVCSITHEATSIGNPTYIALKVL</sequence>
<reference evidence="1 2" key="1">
    <citation type="journal article" date="2006" name="PLoS Genet.">
        <title>Comparative genomics of emerging human ehrlichiosis agents.</title>
        <authorList>
            <person name="Dunning Hotopp J.C."/>
            <person name="Lin M."/>
            <person name="Madupu R."/>
            <person name="Crabtree J."/>
            <person name="Angiuoli S.V."/>
            <person name="Eisen J.A."/>
            <person name="Seshadri R."/>
            <person name="Ren Q."/>
            <person name="Wu M."/>
            <person name="Utterback T.R."/>
            <person name="Smith S."/>
            <person name="Lewis M."/>
            <person name="Khouri H."/>
            <person name="Zhang C."/>
            <person name="Niu H."/>
            <person name="Lin Q."/>
            <person name="Ohashi N."/>
            <person name="Zhi N."/>
            <person name="Nelson W."/>
            <person name="Brinkac L.M."/>
            <person name="Dodson R.J."/>
            <person name="Rosovitz M.J."/>
            <person name="Sundaram J."/>
            <person name="Daugherty S.C."/>
            <person name="Davidsen T."/>
            <person name="Durkin A.S."/>
            <person name="Gwinn M."/>
            <person name="Haft D.H."/>
            <person name="Selengut J.D."/>
            <person name="Sullivan S.A."/>
            <person name="Zafar N."/>
            <person name="Zhou L."/>
            <person name="Benahmed F."/>
            <person name="Forberger H."/>
            <person name="Halpin R."/>
            <person name="Mulligan S."/>
            <person name="Robinson J."/>
            <person name="White O."/>
            <person name="Rikihisa Y."/>
            <person name="Tettelin H."/>
        </authorList>
    </citation>
    <scope>NUCLEOTIDE SEQUENCE [LARGE SCALE GENOMIC DNA]</scope>
    <source>
        <strain evidence="1 2">HZ</strain>
    </source>
</reference>
<dbReference type="EnsemblBacteria" id="ABD43698">
    <property type="protein sequence ID" value="ABD43698"/>
    <property type="gene ID" value="APH_0959"/>
</dbReference>
<dbReference type="Proteomes" id="UP000001943">
    <property type="component" value="Chromosome"/>
</dbReference>
<organism evidence="1 2">
    <name type="scientific">Anaplasma phagocytophilum (strain HZ)</name>
    <dbReference type="NCBI Taxonomy" id="212042"/>
    <lineage>
        <taxon>Bacteria</taxon>
        <taxon>Pseudomonadati</taxon>
        <taxon>Pseudomonadota</taxon>
        <taxon>Alphaproteobacteria</taxon>
        <taxon>Rickettsiales</taxon>
        <taxon>Anaplasmataceae</taxon>
        <taxon>Anaplasma</taxon>
        <taxon>phagocytophilum group</taxon>
    </lineage>
</organism>
<accession>Q2GJC4</accession>
<dbReference type="KEGG" id="aph:APH_0959"/>
<dbReference type="HOGENOM" id="CLU_3394802_0_0_5"/>
<name>Q2GJC4_ANAPZ</name>
<keyword evidence="2" id="KW-1185">Reference proteome</keyword>
<gene>
    <name evidence="1" type="ordered locus">APH_0959</name>
</gene>
<dbReference type="EMBL" id="CP000235">
    <property type="protein sequence ID" value="ABD43698.1"/>
    <property type="molecule type" value="Genomic_DNA"/>
</dbReference>
<evidence type="ECO:0000313" key="1">
    <source>
        <dbReference type="EMBL" id="ABD43698.1"/>
    </source>
</evidence>